<reference evidence="1" key="1">
    <citation type="submission" date="2013-08" db="EMBL/GenBank/DDBJ databases">
        <authorList>
            <person name="Mendez C."/>
            <person name="Richter M."/>
            <person name="Ferrer M."/>
            <person name="Sanchez J."/>
        </authorList>
    </citation>
    <scope>NUCLEOTIDE SEQUENCE</scope>
</reference>
<name>T1AWL4_9ZZZZ</name>
<evidence type="ECO:0000313" key="1">
    <source>
        <dbReference type="EMBL" id="EQD60763.1"/>
    </source>
</evidence>
<comment type="caution">
    <text evidence="1">The sequence shown here is derived from an EMBL/GenBank/DDBJ whole genome shotgun (WGS) entry which is preliminary data.</text>
</comment>
<dbReference type="SUPFAM" id="SSF48452">
    <property type="entry name" value="TPR-like"/>
    <property type="match status" value="1"/>
</dbReference>
<gene>
    <name evidence="1" type="ORF">B2A_03515</name>
</gene>
<feature type="non-terminal residue" evidence="1">
    <location>
        <position position="1"/>
    </location>
</feature>
<accession>T1AWL4</accession>
<dbReference type="Pfam" id="PF06041">
    <property type="entry name" value="DUF924"/>
    <property type="match status" value="1"/>
</dbReference>
<dbReference type="InterPro" id="IPR010323">
    <property type="entry name" value="DUF924"/>
</dbReference>
<dbReference type="EMBL" id="AUZZ01002358">
    <property type="protein sequence ID" value="EQD60763.1"/>
    <property type="molecule type" value="Genomic_DNA"/>
</dbReference>
<sequence>QPFLADVHALAKRHHATVARFGRFPERNRILGRPNTREEITFLSTGTADCGS</sequence>
<dbReference type="AlphaFoldDB" id="T1AWL4"/>
<protein>
    <submittedName>
        <fullName evidence="1">Protein containing DUF924, bacterial</fullName>
    </submittedName>
</protein>
<reference evidence="1" key="2">
    <citation type="journal article" date="2014" name="ISME J.">
        <title>Microbial stratification in low pH oxic and suboxic macroscopic growths along an acid mine drainage.</title>
        <authorList>
            <person name="Mendez-Garcia C."/>
            <person name="Mesa V."/>
            <person name="Sprenger R.R."/>
            <person name="Richter M."/>
            <person name="Diez M.S."/>
            <person name="Solano J."/>
            <person name="Bargiela R."/>
            <person name="Golyshina O.V."/>
            <person name="Manteca A."/>
            <person name="Ramos J.L."/>
            <person name="Gallego J.R."/>
            <person name="Llorente I."/>
            <person name="Martins Dos Santos V.A."/>
            <person name="Jensen O.N."/>
            <person name="Pelaez A.I."/>
            <person name="Sanchez J."/>
            <person name="Ferrer M."/>
        </authorList>
    </citation>
    <scope>NUCLEOTIDE SEQUENCE</scope>
</reference>
<proteinExistence type="predicted"/>
<organism evidence="1">
    <name type="scientific">mine drainage metagenome</name>
    <dbReference type="NCBI Taxonomy" id="410659"/>
    <lineage>
        <taxon>unclassified sequences</taxon>
        <taxon>metagenomes</taxon>
        <taxon>ecological metagenomes</taxon>
    </lineage>
</organism>
<dbReference type="InterPro" id="IPR011990">
    <property type="entry name" value="TPR-like_helical_dom_sf"/>
</dbReference>
<dbReference type="Gene3D" id="1.25.40.10">
    <property type="entry name" value="Tetratricopeptide repeat domain"/>
    <property type="match status" value="1"/>
</dbReference>